<protein>
    <submittedName>
        <fullName evidence="2">Class I SAM-dependent DNA methyltransferase</fullName>
    </submittedName>
</protein>
<gene>
    <name evidence="2" type="ORF">ACFQE6_27425</name>
</gene>
<evidence type="ECO:0000256" key="1">
    <source>
        <dbReference type="SAM" id="MobiDB-lite"/>
    </source>
</evidence>
<feature type="region of interest" description="Disordered" evidence="1">
    <location>
        <begin position="216"/>
        <end position="243"/>
    </location>
</feature>
<reference evidence="2 3" key="1">
    <citation type="journal article" date="2019" name="Int. J. Syst. Evol. Microbiol.">
        <title>The Global Catalogue of Microorganisms (GCM) 10K type strain sequencing project: providing services to taxonomists for standard genome sequencing and annotation.</title>
        <authorList>
            <consortium name="The Broad Institute Genomics Platform"/>
            <consortium name="The Broad Institute Genome Sequencing Center for Infectious Disease"/>
            <person name="Wu L."/>
            <person name="Ma J."/>
        </authorList>
    </citation>
    <scope>NUCLEOTIDE SEQUENCE [LARGE SCALE GENOMIC DNA]</scope>
    <source>
        <strain evidence="2 3">LMG 29247</strain>
    </source>
</reference>
<keyword evidence="2" id="KW-0489">Methyltransferase</keyword>
<keyword evidence="3" id="KW-1185">Reference proteome</keyword>
<evidence type="ECO:0000313" key="2">
    <source>
        <dbReference type="EMBL" id="MFC6768608.1"/>
    </source>
</evidence>
<feature type="region of interest" description="Disordered" evidence="1">
    <location>
        <begin position="156"/>
        <end position="178"/>
    </location>
</feature>
<comment type="caution">
    <text evidence="2">The sequence shown here is derived from an EMBL/GenBank/DDBJ whole genome shotgun (WGS) entry which is preliminary data.</text>
</comment>
<dbReference type="GO" id="GO:0008168">
    <property type="term" value="F:methyltransferase activity"/>
    <property type="evidence" value="ECO:0007669"/>
    <property type="project" value="UniProtKB-KW"/>
</dbReference>
<dbReference type="AlphaFoldDB" id="A0ABD5SUF0"/>
<organism evidence="2 3">
    <name type="scientific">Natrinema soli</name>
    <dbReference type="NCBI Taxonomy" id="1930624"/>
    <lineage>
        <taxon>Archaea</taxon>
        <taxon>Methanobacteriati</taxon>
        <taxon>Methanobacteriota</taxon>
        <taxon>Stenosarchaea group</taxon>
        <taxon>Halobacteria</taxon>
        <taxon>Halobacteriales</taxon>
        <taxon>Natrialbaceae</taxon>
        <taxon>Natrinema</taxon>
    </lineage>
</organism>
<keyword evidence="2" id="KW-0808">Transferase</keyword>
<dbReference type="EMBL" id="JBHSWV010000595">
    <property type="protein sequence ID" value="MFC6768608.1"/>
    <property type="molecule type" value="Genomic_DNA"/>
</dbReference>
<dbReference type="GO" id="GO:0032259">
    <property type="term" value="P:methylation"/>
    <property type="evidence" value="ECO:0007669"/>
    <property type="project" value="UniProtKB-KW"/>
</dbReference>
<name>A0ABD5SUF0_9EURY</name>
<proteinExistence type="predicted"/>
<accession>A0ABD5SUF0</accession>
<dbReference type="Proteomes" id="UP001596383">
    <property type="component" value="Unassembled WGS sequence"/>
</dbReference>
<feature type="compositionally biased region" description="Basic and acidic residues" evidence="1">
    <location>
        <begin position="156"/>
        <end position="169"/>
    </location>
</feature>
<evidence type="ECO:0000313" key="3">
    <source>
        <dbReference type="Proteomes" id="UP001596383"/>
    </source>
</evidence>
<sequence length="304" mass="34016">DAETPCSRIRAALRESSVEWAVLTNGRRWRLYTGRTGHRLDAYYEIDLPTMLGTGDLEAFKYFYLFFRRDAFRDDAEGDCLLDDHYDRSAEFTREMGATLEENATDALESLARGFRRYPGNDLDDLSTDDLDVLYDASLVVLVRLLIAFAAERRGRRSTEPSGERRDGESDTGPAEPATLRSIARSIAAEFDGSNPSYSDRAVDLWSRLEEVGSPIGRRSRSDELPSVPIANGRPFRTDPAGDDSPVARFLETHRVGDASLATAIDLLARRRADGGGSKPFIDYSPLDGRRLGEIYEGLLEYRL</sequence>
<feature type="non-terminal residue" evidence="2">
    <location>
        <position position="304"/>
    </location>
</feature>
<feature type="non-terminal residue" evidence="2">
    <location>
        <position position="1"/>
    </location>
</feature>